<reference evidence="4 5" key="1">
    <citation type="submission" date="2018-04" db="EMBL/GenBank/DDBJ databases">
        <title>Genomic Encyclopedia of Type Strains, Phase IV (KMG-IV): sequencing the most valuable type-strain genomes for metagenomic binning, comparative biology and taxonomic classification.</title>
        <authorList>
            <person name="Goeker M."/>
        </authorList>
    </citation>
    <scope>NUCLEOTIDE SEQUENCE [LARGE SCALE GENOMIC DNA]</scope>
    <source>
        <strain evidence="4 5">DSM 7138</strain>
    </source>
</reference>
<dbReference type="EMBL" id="PZZZ01000002">
    <property type="protein sequence ID" value="PTM97460.1"/>
    <property type="molecule type" value="Genomic_DNA"/>
</dbReference>
<dbReference type="Proteomes" id="UP000241247">
    <property type="component" value="Unassembled WGS sequence"/>
</dbReference>
<gene>
    <name evidence="4" type="ORF">C7449_102334</name>
</gene>
<comment type="caution">
    <text evidence="4">The sequence shown here is derived from an EMBL/GenBank/DDBJ whole genome shotgun (WGS) entry which is preliminary data.</text>
</comment>
<keyword evidence="5" id="KW-1185">Reference proteome</keyword>
<feature type="domain" description="N-acetyltransferase" evidence="3">
    <location>
        <begin position="18"/>
        <end position="191"/>
    </location>
</feature>
<dbReference type="InterPro" id="IPR016181">
    <property type="entry name" value="Acyl_CoA_acyltransferase"/>
</dbReference>
<organism evidence="4 5">
    <name type="scientific">Mycoplana dimorpha</name>
    <dbReference type="NCBI Taxonomy" id="28320"/>
    <lineage>
        <taxon>Bacteria</taxon>
        <taxon>Pseudomonadati</taxon>
        <taxon>Pseudomonadota</taxon>
        <taxon>Alphaproteobacteria</taxon>
        <taxon>Hyphomicrobiales</taxon>
        <taxon>Rhizobiaceae</taxon>
        <taxon>Mycoplana</taxon>
    </lineage>
</organism>
<dbReference type="PANTHER" id="PTHR43877">
    <property type="entry name" value="AMINOALKYLPHOSPHONATE N-ACETYLTRANSFERASE-RELATED-RELATED"/>
    <property type="match status" value="1"/>
</dbReference>
<dbReference type="SUPFAM" id="SSF55729">
    <property type="entry name" value="Acyl-CoA N-acyltransferases (Nat)"/>
    <property type="match status" value="1"/>
</dbReference>
<evidence type="ECO:0000256" key="2">
    <source>
        <dbReference type="ARBA" id="ARBA00023315"/>
    </source>
</evidence>
<evidence type="ECO:0000313" key="5">
    <source>
        <dbReference type="Proteomes" id="UP000241247"/>
    </source>
</evidence>
<evidence type="ECO:0000313" key="4">
    <source>
        <dbReference type="EMBL" id="PTM97460.1"/>
    </source>
</evidence>
<dbReference type="PROSITE" id="PS51186">
    <property type="entry name" value="GNAT"/>
    <property type="match status" value="1"/>
</dbReference>
<proteinExistence type="predicted"/>
<dbReference type="GO" id="GO:0016747">
    <property type="term" value="F:acyltransferase activity, transferring groups other than amino-acyl groups"/>
    <property type="evidence" value="ECO:0007669"/>
    <property type="project" value="InterPro"/>
</dbReference>
<dbReference type="OrthoDB" id="9799154at2"/>
<dbReference type="Gene3D" id="3.40.630.30">
    <property type="match status" value="1"/>
</dbReference>
<dbReference type="Pfam" id="PF00583">
    <property type="entry name" value="Acetyltransf_1"/>
    <property type="match status" value="1"/>
</dbReference>
<name>A0A2T5BER7_MYCDI</name>
<accession>A0A2T5BER7</accession>
<dbReference type="InterPro" id="IPR000182">
    <property type="entry name" value="GNAT_dom"/>
</dbReference>
<dbReference type="AlphaFoldDB" id="A0A2T5BER7"/>
<dbReference type="PANTHER" id="PTHR43877:SF1">
    <property type="entry name" value="ACETYLTRANSFERASE"/>
    <property type="match status" value="1"/>
</dbReference>
<evidence type="ECO:0000259" key="3">
    <source>
        <dbReference type="PROSITE" id="PS51186"/>
    </source>
</evidence>
<dbReference type="InterPro" id="IPR050832">
    <property type="entry name" value="Bact_Acetyltransf"/>
</dbReference>
<keyword evidence="1" id="KW-0808">Transferase</keyword>
<dbReference type="CDD" id="cd04301">
    <property type="entry name" value="NAT_SF"/>
    <property type="match status" value="1"/>
</dbReference>
<protein>
    <recommendedName>
        <fullName evidence="3">N-acetyltransferase domain-containing protein</fullName>
    </recommendedName>
</protein>
<dbReference type="RefSeq" id="WP_108001736.1">
    <property type="nucleotide sequence ID" value="NZ_JBHEEX010000001.1"/>
</dbReference>
<sequence length="195" mass="21351">MIAVRQPAPYIHAMDQAIEIRPGRTADVFAIGRVLVATWRATFRGLLDDAYLDRMSPAEQAVRHMSRRNAADVGHFVAIERKSGELVGFVNFGPARYPSPTPVGEIYALYVLPAYQGRGIGGALVRAVARRMVEGGTVTMFAWVLSTNPNRGFYERMGAAPMEVGIIGLGGRQYEQVAYAWHDLQMLIARDAGAA</sequence>
<keyword evidence="2" id="KW-0012">Acyltransferase</keyword>
<evidence type="ECO:0000256" key="1">
    <source>
        <dbReference type="ARBA" id="ARBA00022679"/>
    </source>
</evidence>